<dbReference type="FunFam" id="3.40.47.10:FF:000019">
    <property type="entry name" value="Polyketide synthase type I"/>
    <property type="match status" value="2"/>
</dbReference>
<dbReference type="InterPro" id="IPR016039">
    <property type="entry name" value="Thiolase-like"/>
</dbReference>
<dbReference type="CDD" id="cd00833">
    <property type="entry name" value="PKS"/>
    <property type="match status" value="2"/>
</dbReference>
<evidence type="ECO:0000256" key="8">
    <source>
        <dbReference type="ARBA" id="ARBA00060158"/>
    </source>
</evidence>
<dbReference type="Pfam" id="PF00698">
    <property type="entry name" value="Acyl_transf_1"/>
    <property type="match status" value="3"/>
</dbReference>
<dbReference type="InterPro" id="IPR050091">
    <property type="entry name" value="PKS_NRPS_Biosynth_Enz"/>
</dbReference>
<dbReference type="Gene3D" id="1.10.1200.10">
    <property type="entry name" value="ACP-like"/>
    <property type="match status" value="3"/>
</dbReference>
<dbReference type="SUPFAM" id="SSF55048">
    <property type="entry name" value="Probable ACP-binding domain of malonyl-CoA ACP transacylase"/>
    <property type="match status" value="3"/>
</dbReference>
<keyword evidence="15" id="KW-1185">Reference proteome</keyword>
<dbReference type="PROSITE" id="PS00012">
    <property type="entry name" value="PHOSPHOPANTETHEINE"/>
    <property type="match status" value="2"/>
</dbReference>
<dbReference type="InterPro" id="IPR014030">
    <property type="entry name" value="Ketoacyl_synth_N"/>
</dbReference>
<dbReference type="GO" id="GO:0004315">
    <property type="term" value="F:3-oxoacyl-[acyl-carrier-protein] synthase activity"/>
    <property type="evidence" value="ECO:0007669"/>
    <property type="project" value="InterPro"/>
</dbReference>
<comment type="function">
    <text evidence="8">Involved in the biosynthesis of antibiotic erythromycin via the biosynthesis of its aglycone precursor, 6-deoxyerythronolide B (6-dEB).</text>
</comment>
<evidence type="ECO:0000256" key="6">
    <source>
        <dbReference type="ARBA" id="ARBA00023315"/>
    </source>
</evidence>
<dbReference type="Pfam" id="PF16197">
    <property type="entry name" value="KAsynt_C_assoc"/>
    <property type="match status" value="2"/>
</dbReference>
<evidence type="ECO:0000256" key="7">
    <source>
        <dbReference type="ARBA" id="ARBA00052442"/>
    </source>
</evidence>
<keyword evidence="5" id="KW-0511">Multifunctional enzyme</keyword>
<dbReference type="Pfam" id="PF02801">
    <property type="entry name" value="Ketoacyl-synt_C"/>
    <property type="match status" value="2"/>
</dbReference>
<comment type="pathway">
    <text evidence="9">Antibiotic biosynthesis; erythromycin biosynthesis.</text>
</comment>
<dbReference type="Pfam" id="PF00550">
    <property type="entry name" value="PP-binding"/>
    <property type="match status" value="3"/>
</dbReference>
<dbReference type="PROSITE" id="PS52004">
    <property type="entry name" value="KS3_2"/>
    <property type="match status" value="2"/>
</dbReference>
<dbReference type="InterPro" id="IPR032821">
    <property type="entry name" value="PKS_assoc"/>
</dbReference>
<dbReference type="GO" id="GO:0006633">
    <property type="term" value="P:fatty acid biosynthetic process"/>
    <property type="evidence" value="ECO:0007669"/>
    <property type="project" value="InterPro"/>
</dbReference>
<sequence length="3671" mass="388513">MSEVVVPLLLSGRTEGALRAQAANLQSHIDGDENLRLADVGYSLATRRTHFAHRAVVLAKDRFELRDGLNALRAGADAPGLVRGRAEDRKVALLFSGEGGQRPGMGRELYSTFPVFAQTMDDVCAHLAQHSQWAVRELLLGEDDFAGIPPGDRELLTQDALFVLQMGLFRLLGSWGLHPDYVLGHSVGEMAAATAAGMFSYHDISVLMADRVRLVQEHMPLGGAMAALRISPGDAAESLSGYEGRVTLAAVNSPSSVVISGDRDAVEAVVAYWSQRGRKAKSLPVRRAFHSHHMDPLLPGFLRTVSGLTLNRPRIPVVSIRRGMPTDELLTPDYWPGQVRGTSQYMDCVRWLENAGAGAYLEVGANGVLAALARDCLADDEAVVLPALRGGDRSDVQSLLTAVAGLHVNGVPVDWEPVFDGHRPQRVDLPDEAALSVVSWQKLTAGTAVARSRWSVLNSGTLADRLTAIGVRVEEPADLTLTEASDAATALRVIREWDGGKLAVITADDMVKGLVRAAQLEFPGRFVLVEADDPANVAPLLPAALATDEPHVAIRSGEVRVPRLAPASREIEFPELDGTVLVTGGTDGPGRLIAHHLVAAHGVRDLLLTGPATDVDDLIELGATVRVVETAAQLPDRLAGIVHATPVSGAGLAGSMTPEQLDSCTRDYIDTARTLAERTDAALFVLITPAEALGMAGNTVAASVAHELVTHRHRAGLPAAALTWDSEDLFDAAVKANQPVVPASESVAETREPAAERPRQLLDDVLAETTAVLNRQDVQSSRSFTELGFDSLAAVDLVRRLRARTGLPLATTAVFDHPSPAALASALEAQVTPPAAAIEPEEAEHAEPAEPIAIVAMSCRLPGGVRSPEDLWELLVEGRDAIGAMPSDRGWDESIYHPEPGTPGKTYVREGGFLYDAADFDPAFFGISPREALGMDPQQRLLLELSWEAVERAGIDPSSLRGSATGVFAGVMHGDYGSSDAPEGVADYLPIGNAVSVATGRVAYTLGFEGPTLTVDTSCSSSLVAMHLAAQALRRGECSLALAGGVMVMSTPIAFVEFSRQRALAADGRCKPFAEAADGTAWAEGAGMLVLERLSDAQRLGHPIVGVIRGSALNQDGASNGLTAPNGLAQQRVIRQALADAGMSTQDIDVVEAHGTGTRLGDPIEATALLATYGVDRDQPLLLGSLKSNIGHTQVAAGVAGVIKVLMAMRHGVVPKMLHLNRPTPHVDWESGSIELVAEATPWPRTGRARRAGVSSFGISGTNAHLILEQPPEVEESSVSKPEVPAMLWTLSGHTEAAVRAQAQQLLSTVGEQDPIDVGYSLATTRAALEHRASVVGTTKADMLAGLAALADGRAATSTTSEGGLAFLFTGQGSQRARMGAQLYHAYPVFTRAFDECCAVLDPLVGRSLHEVFGDQEALDRTEYTQPALFALEVALYRLLESWGIRPDFLLGHSIGELAAAHVAGLWSLEDAATLVVARGRLMQVLPPGGAMLAVEASVDEIQPLLSSRVSLAAVNGPMSVVLAGDEDALRDLVVGGKSKRLAVSHAFHSARMDPMLADFAHVAAKIEYRTPELALVSAVTGRVADPQDLCTPAYWVRQARETVRFADGIESLRDLGVGTFLELGPAGVLSAMTEGAVALLRPDRPEPETLLAAVSVTKPDWQAFYAGTQARRVDLPTYPFQRERYWLGPAPAANDAWRYQIEWKPIPDAAADLSGTWLVVVPDGIDTDITLPGAETLRLGNEDRAGIAARLSGEYAGVLSLLALAEDGPVRTAALVHALGDAGVTAPLWCATQGAVNGVVAPLQATIWGLGRVAALEHPERWGGVIDLPDEFTDEVASRLAGVLSGHEDQVAIRANGVFARRLTRAARTQAKRQWRPSGTVLITGGTGELGRRTAQWLAENGAEHIVLTSRRGTADVDLDIPVTVAACDVTDEQAMSALVASLPNLTAVVHAAGVLDDGMLETLGPDRFNDVLKPKVDGAWLLHELTLDRDLDAFVLFSSAAGSVGNAGQANYAAANAFLDALAEHRRALGLPATSIAWGAWADGGMAEAVPERTRRHGMRPMSAGPALAALKATLDRDETCVTVVDVDWARFIPGFTGARPSRLLSDLPEARQAAKSDGETWSRRLAGRSAAEQARIALDFVCAQAAEVLGHSSPQAINTSRPFRELGFDSLTVVELRTRLNALTGLKLPATVLFDHPTPEALAKLLLGEVAETQPVVVTTDDDPIVIVAMSCRLPGGADSPEALWELVDEGRDAIGGLPADRGWDLANLFDPDPDAVGKSYAQAGGFLPDVADFDAEFFGISPREAVAMDPQQRLLLETVWEVFERAGIDPASVRGERIGVFAGTNGQDYQSILMHHGETTEGYIGTGSTASVVSGRISYTFALEGPAITVDTACSSSLVALHLAAQAIRAGECSMAVAGGVTVMTTPWWLAEFSRQRALSPDGRCKAFAAAADGTGWSEGVGVLLLERLSDARRNGHRVLAVVRGSAVNQDGASNGLTAPSGLAQQRVIRAALANAGLAVSDVDVVEAHGTGTRLGDPIEAQAVLATYGQDRAHPLLMGSVKSNIGHTMAAAGVAGIIKMVQAMRHGIVPKTLHVDEPTPHVDWSAGQVSLVTEAMPWPETSHPRRAAVTSFGISGTNAHVIIEQAPPEPVADPAPASVTVPLVPWLISGATAEAVQAQADRLVSMTERPIDVGRSLAGRAALGHRAAVVAEDHDGFVRGLTALAGGGVAPGVVRGVPADRPALALLFTGQGSQRLDMGRELYRAFPVFAEAFDAVAVLLDRHLPNSITTVLGEDLLHQTMYTQAGLFAVEVAVFRLLRHWGVTPDFVAGHSIGEIAAAHVAGVLTLEDACELVAARGRLMQALPEGGAMAALQATEDEVLPLLTDRVSVAAVNGPNSTVISGDEDVVGKIVDAFAADGRKTKRLRVSHAFHSPLMEPMLAEFAETVARLTFTAPQIPIVSTVTGQATDVCSPDYWVGQVRKTVRFADAVRTLADAGVTAFLEVGPDGVLTAMAKDSLPDATVIPSLRADRSEVLALTTALTQLHVHGMDVDWARFFEERGARSVDLPTYAFQRRRYWLDPPTGRPLSPSSPVDGWCHRVEWRPIPEPSAPLPGPWLVVSPEDHPALAAVRRAFEERGTSTIHASHTDEPVAGVLVLLQPEDQWTAECPAVSKGLATTIDVVRRANAPVWCVTSNAVAVRPGDSVDPMSAQIWGLGRVLALEHPDRWGGLIDISPDLTDARRLVTVLGGEEDQVAVRPSGIFGRRLVQAARPAGTPWQPDGTVLVTGGLGALGAEVARWLARAGAEHVVLTARRGADTPGADDLVAELQQLGTRVTVAACDVADRASLAKVLDAHPPTAVFHAAGVLDDGVFDALTLDRFEHVLRPKVLGALNLHELAPDLKAFVLFSSVTGVIGNAGQANYAAANAFLDAFAEQRRAIGLPATAVAWGPWAQAGMAADGAVVEDRMRRGGLQALQPALAITALQRALDDDETCLTVVDIDWDQFTSTRPMPLISELVEHRESSATPDLRTTLTGLSEEDQQRGLLDLVRQHVATVLGHTSAKDIPADKAFKDVGFDSLTVVELRNVLAAATGIGLPASVIFDYPTPAALAAHLRAELFGAAPAKEPVPVDQPEPVDQPVIADDLLAADTLDELLDLVEEELEKGLR</sequence>
<dbReference type="SUPFAM" id="SSF52151">
    <property type="entry name" value="FabD/lysophospholipase-like"/>
    <property type="match status" value="3"/>
</dbReference>
<evidence type="ECO:0000313" key="15">
    <source>
        <dbReference type="Proteomes" id="UP000192674"/>
    </source>
</evidence>
<dbReference type="InterPro" id="IPR006162">
    <property type="entry name" value="Ppantetheine_attach_site"/>
</dbReference>
<dbReference type="InterPro" id="IPR036736">
    <property type="entry name" value="ACP-like_sf"/>
</dbReference>
<feature type="domain" description="Ketosynthase family 3 (KS3)" evidence="13">
    <location>
        <begin position="849"/>
        <end position="1270"/>
    </location>
</feature>
<evidence type="ECO:0000256" key="1">
    <source>
        <dbReference type="ARBA" id="ARBA00022450"/>
    </source>
</evidence>
<dbReference type="InterPro" id="IPR013968">
    <property type="entry name" value="PKS_KR"/>
</dbReference>
<feature type="domain" description="Carrier" evidence="12">
    <location>
        <begin position="3547"/>
        <end position="3622"/>
    </location>
</feature>
<evidence type="ECO:0000256" key="5">
    <source>
        <dbReference type="ARBA" id="ARBA00023268"/>
    </source>
</evidence>
<dbReference type="SMART" id="SM01294">
    <property type="entry name" value="PKS_PP_betabranch"/>
    <property type="match status" value="3"/>
</dbReference>
<evidence type="ECO:0000256" key="11">
    <source>
        <dbReference type="ARBA" id="ARBA00066981"/>
    </source>
</evidence>
<dbReference type="InterPro" id="IPR055123">
    <property type="entry name" value="SpnB-like_Rossmann"/>
</dbReference>
<dbReference type="PROSITE" id="PS50075">
    <property type="entry name" value="CARRIER"/>
    <property type="match status" value="3"/>
</dbReference>
<dbReference type="Pfam" id="PF08659">
    <property type="entry name" value="KR"/>
    <property type="match status" value="3"/>
</dbReference>
<dbReference type="PROSITE" id="PS00606">
    <property type="entry name" value="KS3_1"/>
    <property type="match status" value="1"/>
</dbReference>
<gene>
    <name evidence="14" type="ORF">SAMN05661093_00159</name>
</gene>
<dbReference type="InterPro" id="IPR036291">
    <property type="entry name" value="NAD(P)-bd_dom_sf"/>
</dbReference>
<dbReference type="InterPro" id="IPR057326">
    <property type="entry name" value="KR_dom"/>
</dbReference>
<feature type="domain" description="Carrier" evidence="12">
    <location>
        <begin position="2138"/>
        <end position="2213"/>
    </location>
</feature>
<dbReference type="SUPFAM" id="SSF47336">
    <property type="entry name" value="ACP-like"/>
    <property type="match status" value="3"/>
</dbReference>
<keyword evidence="6" id="KW-0012">Acyltransferase</keyword>
<evidence type="ECO:0000259" key="12">
    <source>
        <dbReference type="PROSITE" id="PS50075"/>
    </source>
</evidence>
<dbReference type="Gene3D" id="3.30.70.3290">
    <property type="match status" value="3"/>
</dbReference>
<feature type="domain" description="Carrier" evidence="12">
    <location>
        <begin position="756"/>
        <end position="831"/>
    </location>
</feature>
<dbReference type="SMART" id="SM00822">
    <property type="entry name" value="PKS_KR"/>
    <property type="match status" value="2"/>
</dbReference>
<comment type="subunit">
    <text evidence="10">Homodimer. Erythronolide synthase is composed of EryAI, EryAII and EryAIII multimodular (2 modules) polypeptides each coding for a functional synthase subunit which participates in 2 of the six FAS-like elongation steps required for formation of the polyketide. Module 1, 2, 3, 4, 5, and 6 participating in biosynthesis steps 1, 2, 3, 4, 5, and 6, respectively.</text>
</comment>
<keyword evidence="1" id="KW-0596">Phosphopantetheine</keyword>
<evidence type="ECO:0000256" key="9">
    <source>
        <dbReference type="ARBA" id="ARBA00060622"/>
    </source>
</evidence>
<organism evidence="14 15">
    <name type="scientific">Kibdelosporangium aridum</name>
    <dbReference type="NCBI Taxonomy" id="2030"/>
    <lineage>
        <taxon>Bacteria</taxon>
        <taxon>Bacillati</taxon>
        <taxon>Actinomycetota</taxon>
        <taxon>Actinomycetes</taxon>
        <taxon>Pseudonocardiales</taxon>
        <taxon>Pseudonocardiaceae</taxon>
        <taxon>Kibdelosporangium</taxon>
    </lineage>
</organism>
<comment type="catalytic activity">
    <reaction evidence="7">
        <text>6 (S)-methylmalonyl-CoA + propanoyl-CoA + 6 NADPH + 12 H(+) = 6-deoxyerythronolide B + 6 CO2 + 6 NADP(+) + 7 CoA + H2O</text>
        <dbReference type="Rhea" id="RHEA:23068"/>
        <dbReference type="ChEBI" id="CHEBI:15377"/>
        <dbReference type="ChEBI" id="CHEBI:15378"/>
        <dbReference type="ChEBI" id="CHEBI:16089"/>
        <dbReference type="ChEBI" id="CHEBI:16526"/>
        <dbReference type="ChEBI" id="CHEBI:57287"/>
        <dbReference type="ChEBI" id="CHEBI:57327"/>
        <dbReference type="ChEBI" id="CHEBI:57392"/>
        <dbReference type="ChEBI" id="CHEBI:57783"/>
        <dbReference type="ChEBI" id="CHEBI:58349"/>
        <dbReference type="EC" id="2.3.1.94"/>
    </reaction>
</comment>
<dbReference type="InterPro" id="IPR001227">
    <property type="entry name" value="Ac_transferase_dom_sf"/>
</dbReference>
<dbReference type="InterPro" id="IPR020806">
    <property type="entry name" value="PKS_PP-bd"/>
</dbReference>
<dbReference type="FunFam" id="3.40.366.10:FF:000002">
    <property type="entry name" value="Probable polyketide synthase 2"/>
    <property type="match status" value="1"/>
</dbReference>
<dbReference type="SUPFAM" id="SSF51735">
    <property type="entry name" value="NAD(P)-binding Rossmann-fold domains"/>
    <property type="match status" value="6"/>
</dbReference>
<evidence type="ECO:0000256" key="2">
    <source>
        <dbReference type="ARBA" id="ARBA00022553"/>
    </source>
</evidence>
<dbReference type="SMART" id="SM00825">
    <property type="entry name" value="PKS_KS"/>
    <property type="match status" value="2"/>
</dbReference>
<proteinExistence type="predicted"/>
<keyword evidence="3 14" id="KW-0808">Transferase</keyword>
<dbReference type="InterPro" id="IPR018201">
    <property type="entry name" value="Ketoacyl_synth_AS"/>
</dbReference>
<dbReference type="Gene3D" id="3.40.50.720">
    <property type="entry name" value="NAD(P)-binding Rossmann-like Domain"/>
    <property type="match status" value="3"/>
</dbReference>
<dbReference type="GO" id="GO:0004312">
    <property type="term" value="F:fatty acid synthase activity"/>
    <property type="evidence" value="ECO:0007669"/>
    <property type="project" value="TreeGrafter"/>
</dbReference>
<dbReference type="InterPro" id="IPR020841">
    <property type="entry name" value="PKS_Beta-ketoAc_synthase_dom"/>
</dbReference>
<feature type="domain" description="Ketosynthase family 3 (KS3)" evidence="13">
    <location>
        <begin position="2225"/>
        <end position="2649"/>
    </location>
</feature>
<dbReference type="EC" id="2.3.1.94" evidence="11"/>
<name>A0A1W1ZKR5_KIBAR</name>
<dbReference type="EMBL" id="FWXV01000001">
    <property type="protein sequence ID" value="SMC48843.1"/>
    <property type="molecule type" value="Genomic_DNA"/>
</dbReference>
<dbReference type="GO" id="GO:0031177">
    <property type="term" value="F:phosphopantetheine binding"/>
    <property type="evidence" value="ECO:0007669"/>
    <property type="project" value="InterPro"/>
</dbReference>
<accession>A0A1W1ZKR5</accession>
<dbReference type="OrthoDB" id="3653264at2"/>
<evidence type="ECO:0000313" key="14">
    <source>
        <dbReference type="EMBL" id="SMC48843.1"/>
    </source>
</evidence>
<dbReference type="SUPFAM" id="SSF53901">
    <property type="entry name" value="Thiolase-like"/>
    <property type="match status" value="2"/>
</dbReference>
<dbReference type="InterPro" id="IPR014043">
    <property type="entry name" value="Acyl_transferase_dom"/>
</dbReference>
<evidence type="ECO:0000256" key="3">
    <source>
        <dbReference type="ARBA" id="ARBA00022679"/>
    </source>
</evidence>
<dbReference type="GO" id="GO:0047879">
    <property type="term" value="F:erythronolide synthase activity"/>
    <property type="evidence" value="ECO:0007669"/>
    <property type="project" value="UniProtKB-EC"/>
</dbReference>
<evidence type="ECO:0000259" key="13">
    <source>
        <dbReference type="PROSITE" id="PS52004"/>
    </source>
</evidence>
<dbReference type="PANTHER" id="PTHR43775">
    <property type="entry name" value="FATTY ACID SYNTHASE"/>
    <property type="match status" value="1"/>
</dbReference>
<dbReference type="RefSeq" id="WP_084424149.1">
    <property type="nucleotide sequence ID" value="NZ_FWXV01000001.1"/>
</dbReference>
<dbReference type="Gene3D" id="3.40.366.10">
    <property type="entry name" value="Malonyl-Coenzyme A Acyl Carrier Protein, domain 2"/>
    <property type="match status" value="3"/>
</dbReference>
<dbReference type="SMART" id="SM00827">
    <property type="entry name" value="PKS_AT"/>
    <property type="match status" value="3"/>
</dbReference>
<dbReference type="FunFam" id="1.10.1200.10:FF:000007">
    <property type="entry name" value="Probable polyketide synthase pks17"/>
    <property type="match status" value="2"/>
</dbReference>
<dbReference type="Pfam" id="PF22621">
    <property type="entry name" value="CurL-like_PKS_C"/>
    <property type="match status" value="1"/>
</dbReference>
<evidence type="ECO:0000256" key="4">
    <source>
        <dbReference type="ARBA" id="ARBA00022737"/>
    </source>
</evidence>
<dbReference type="InterPro" id="IPR016035">
    <property type="entry name" value="Acyl_Trfase/lysoPLipase"/>
</dbReference>
<protein>
    <recommendedName>
        <fullName evidence="11">6-deoxyerythronolide-B synthase</fullName>
        <ecNumber evidence="11">2.3.1.94</ecNumber>
    </recommendedName>
</protein>
<dbReference type="InterPro" id="IPR009081">
    <property type="entry name" value="PP-bd_ACP"/>
</dbReference>
<dbReference type="Proteomes" id="UP000192674">
    <property type="component" value="Unassembled WGS sequence"/>
</dbReference>
<dbReference type="Gene3D" id="3.40.47.10">
    <property type="match status" value="2"/>
</dbReference>
<dbReference type="InterPro" id="IPR016036">
    <property type="entry name" value="Malonyl_transacylase_ACP-bd"/>
</dbReference>
<dbReference type="Pfam" id="PF00109">
    <property type="entry name" value="ketoacyl-synt"/>
    <property type="match status" value="2"/>
</dbReference>
<dbReference type="SMART" id="SM00823">
    <property type="entry name" value="PKS_PP"/>
    <property type="match status" value="3"/>
</dbReference>
<keyword evidence="4" id="KW-0677">Repeat</keyword>
<dbReference type="CDD" id="cd08952">
    <property type="entry name" value="KR_1_SDR_x"/>
    <property type="match status" value="2"/>
</dbReference>
<dbReference type="PANTHER" id="PTHR43775:SF51">
    <property type="entry name" value="INACTIVE PHENOLPHTHIOCEROL SYNTHESIS POLYKETIDE SYNTHASE TYPE I PKS1-RELATED"/>
    <property type="match status" value="1"/>
</dbReference>
<dbReference type="InterPro" id="IPR014031">
    <property type="entry name" value="Ketoacyl_synth_C"/>
</dbReference>
<reference evidence="14 15" key="1">
    <citation type="submission" date="2017-04" db="EMBL/GenBank/DDBJ databases">
        <authorList>
            <person name="Afonso C.L."/>
            <person name="Miller P.J."/>
            <person name="Scott M.A."/>
            <person name="Spackman E."/>
            <person name="Goraichik I."/>
            <person name="Dimitrov K.M."/>
            <person name="Suarez D.L."/>
            <person name="Swayne D.E."/>
        </authorList>
    </citation>
    <scope>NUCLEOTIDE SEQUENCE [LARGE SCALE GENOMIC DNA]</scope>
    <source>
        <strain evidence="14 15">DSM 43828</strain>
    </source>
</reference>
<evidence type="ECO:0000256" key="10">
    <source>
        <dbReference type="ARBA" id="ARBA00063272"/>
    </source>
</evidence>
<dbReference type="Pfam" id="PF22953">
    <property type="entry name" value="SpnB_Rossmann"/>
    <property type="match status" value="1"/>
</dbReference>
<keyword evidence="2" id="KW-0597">Phosphoprotein</keyword>